<keyword evidence="5" id="KW-1185">Reference proteome</keyword>
<evidence type="ECO:0000256" key="1">
    <source>
        <dbReference type="ARBA" id="ARBA00022527"/>
    </source>
</evidence>
<sequence>MTTLTSATHLPIPTDAMCWRRSFAGRPDQAHLVRQFATVLLGDGSLTNDLIQVLAELFANAVRHTHSGSPGGLVLIQIWSWPDGAAVSVTDQGGADHPQPTRPEPFAESGRGLHTVAAYATSWGWHGSTHGRTVTAVFMA</sequence>
<dbReference type="SUPFAM" id="SSF55874">
    <property type="entry name" value="ATPase domain of HSP90 chaperone/DNA topoisomerase II/histidine kinase"/>
    <property type="match status" value="1"/>
</dbReference>
<name>A0ABR7LJT2_9ACTN</name>
<keyword evidence="1" id="KW-0808">Transferase</keyword>
<dbReference type="InterPro" id="IPR036890">
    <property type="entry name" value="HATPase_C_sf"/>
</dbReference>
<protein>
    <submittedName>
        <fullName evidence="4">ATP-binding protein</fullName>
    </submittedName>
</protein>
<evidence type="ECO:0000313" key="4">
    <source>
        <dbReference type="EMBL" id="MBC6465112.1"/>
    </source>
</evidence>
<dbReference type="InterPro" id="IPR003594">
    <property type="entry name" value="HATPase_dom"/>
</dbReference>
<dbReference type="EMBL" id="JABVEC010000003">
    <property type="protein sequence ID" value="MBC6465112.1"/>
    <property type="molecule type" value="Genomic_DNA"/>
</dbReference>
<feature type="domain" description="Histidine kinase/HSP90-like ATPase" evidence="3">
    <location>
        <begin position="24"/>
        <end position="137"/>
    </location>
</feature>
<dbReference type="Proteomes" id="UP000805614">
    <property type="component" value="Unassembled WGS sequence"/>
</dbReference>
<evidence type="ECO:0000313" key="5">
    <source>
        <dbReference type="Proteomes" id="UP000805614"/>
    </source>
</evidence>
<evidence type="ECO:0000259" key="3">
    <source>
        <dbReference type="Pfam" id="PF13581"/>
    </source>
</evidence>
<dbReference type="RefSeq" id="WP_187242126.1">
    <property type="nucleotide sequence ID" value="NZ_BAAAOK010000017.1"/>
</dbReference>
<dbReference type="PANTHER" id="PTHR35526:SF3">
    <property type="entry name" value="ANTI-SIGMA-F FACTOR RSBW"/>
    <property type="match status" value="1"/>
</dbReference>
<dbReference type="CDD" id="cd16936">
    <property type="entry name" value="HATPase_RsbW-like"/>
    <property type="match status" value="1"/>
</dbReference>
<dbReference type="Pfam" id="PF13581">
    <property type="entry name" value="HATPase_c_2"/>
    <property type="match status" value="1"/>
</dbReference>
<comment type="caution">
    <text evidence="4">The sequence shown here is derived from an EMBL/GenBank/DDBJ whole genome shotgun (WGS) entry which is preliminary data.</text>
</comment>
<evidence type="ECO:0000256" key="2">
    <source>
        <dbReference type="SAM" id="MobiDB-lite"/>
    </source>
</evidence>
<dbReference type="InterPro" id="IPR050267">
    <property type="entry name" value="Anti-sigma-factor_SerPK"/>
</dbReference>
<organism evidence="4 5">
    <name type="scientific">Actinomadura alba</name>
    <dbReference type="NCBI Taxonomy" id="406431"/>
    <lineage>
        <taxon>Bacteria</taxon>
        <taxon>Bacillati</taxon>
        <taxon>Actinomycetota</taxon>
        <taxon>Actinomycetes</taxon>
        <taxon>Streptosporangiales</taxon>
        <taxon>Thermomonosporaceae</taxon>
        <taxon>Actinomadura</taxon>
    </lineage>
</organism>
<feature type="region of interest" description="Disordered" evidence="2">
    <location>
        <begin position="90"/>
        <end position="109"/>
    </location>
</feature>
<dbReference type="PANTHER" id="PTHR35526">
    <property type="entry name" value="ANTI-SIGMA-F FACTOR RSBW-RELATED"/>
    <property type="match status" value="1"/>
</dbReference>
<accession>A0ABR7LJT2</accession>
<dbReference type="Gene3D" id="3.30.565.10">
    <property type="entry name" value="Histidine kinase-like ATPase, C-terminal domain"/>
    <property type="match status" value="1"/>
</dbReference>
<keyword evidence="4" id="KW-0547">Nucleotide-binding</keyword>
<gene>
    <name evidence="4" type="ORF">HKK74_06350</name>
</gene>
<reference evidence="4 5" key="1">
    <citation type="submission" date="2020-06" db="EMBL/GenBank/DDBJ databases">
        <title>Actinomadura xiongansis sp. nov., isolated from soil of Baiyangdian.</title>
        <authorList>
            <person name="Zhang X."/>
        </authorList>
    </citation>
    <scope>NUCLEOTIDE SEQUENCE [LARGE SCALE GENOMIC DNA]</scope>
    <source>
        <strain evidence="4 5">HBUM206468</strain>
    </source>
</reference>
<keyword evidence="1" id="KW-0723">Serine/threonine-protein kinase</keyword>
<keyword evidence="4" id="KW-0067">ATP-binding</keyword>
<keyword evidence="1" id="KW-0418">Kinase</keyword>
<dbReference type="GO" id="GO:0005524">
    <property type="term" value="F:ATP binding"/>
    <property type="evidence" value="ECO:0007669"/>
    <property type="project" value="UniProtKB-KW"/>
</dbReference>
<proteinExistence type="predicted"/>